<dbReference type="InterPro" id="IPR032623">
    <property type="entry name" value="FecR_N"/>
</dbReference>
<sequence>MDAATDQAIDWLVRLDSGHASDDDRRAFAHWLRQSPGHAQAWAMVQQRLSAGVEPALVQLRRQGGGMASLGLQALVAPIPKAARRRGLLRGGLAALMASTATAWLVHRQTPLTTLAADLRTGTGQRSHHRLPDGSEIELDARSAADIAYSDTRRLVRLREGALLAQVAASAPGQPLRPFVVQSAQGTAQALGTRFMVRQAEGSTLVHVLEHSVLLTSLNGRQHRLQEGRSAWIDADGIRTQDTAHLAPAAWADGVIDVRDQPLGEVIEALRPYQAGIIRISPEAARLRIFGVFQLARPDQVLQDLVDTHPVSVRRWGDWLTVIDVRDRSA</sequence>
<dbReference type="AlphaFoldDB" id="A0A7T2W1Z7"/>
<dbReference type="Proteomes" id="UP000594778">
    <property type="component" value="Chromosome"/>
</dbReference>
<reference evidence="3 4" key="1">
    <citation type="submission" date="2020-12" db="EMBL/GenBank/DDBJ databases">
        <title>FDA dAtabase for Regulatory Grade micrObial Sequences (FDA-ARGOS): Supporting development and validation of Infectious Disease Dx tests.</title>
        <authorList>
            <person name="Sproer C."/>
            <person name="Gronow S."/>
            <person name="Severitt S."/>
            <person name="Schroder I."/>
            <person name="Tallon L."/>
            <person name="Sadzewicz L."/>
            <person name="Zhao X."/>
            <person name="Boylan J."/>
            <person name="Ott S."/>
            <person name="Bowen H."/>
            <person name="Vavikolanu K."/>
            <person name="Mehta A."/>
            <person name="Aluvathingal J."/>
            <person name="Nadendla S."/>
            <person name="Lowell S."/>
            <person name="Myers T."/>
            <person name="Yan Y."/>
            <person name="Sichtig H."/>
        </authorList>
    </citation>
    <scope>NUCLEOTIDE SEQUENCE [LARGE SCALE GENOMIC DNA]</scope>
    <source>
        <strain evidence="3 4">FDAARGOS_909</strain>
    </source>
</reference>
<evidence type="ECO:0000259" key="2">
    <source>
        <dbReference type="Pfam" id="PF16220"/>
    </source>
</evidence>
<evidence type="ECO:0000313" key="3">
    <source>
        <dbReference type="EMBL" id="QPS10932.1"/>
    </source>
</evidence>
<organism evidence="3 4">
    <name type="scientific">Delftia acidovorans</name>
    <name type="common">Pseudomonas acidovorans</name>
    <name type="synonym">Comamonas acidovorans</name>
    <dbReference type="NCBI Taxonomy" id="80866"/>
    <lineage>
        <taxon>Bacteria</taxon>
        <taxon>Pseudomonadati</taxon>
        <taxon>Pseudomonadota</taxon>
        <taxon>Betaproteobacteria</taxon>
        <taxon>Burkholderiales</taxon>
        <taxon>Comamonadaceae</taxon>
        <taxon>Delftia</taxon>
    </lineage>
</organism>
<proteinExistence type="predicted"/>
<feature type="domain" description="FecR protein" evidence="1">
    <location>
        <begin position="118"/>
        <end position="213"/>
    </location>
</feature>
<dbReference type="InterPro" id="IPR006860">
    <property type="entry name" value="FecR"/>
</dbReference>
<dbReference type="PANTHER" id="PTHR30273">
    <property type="entry name" value="PERIPLASMIC SIGNAL SENSOR AND SIGMA FACTOR ACTIVATOR FECR-RELATED"/>
    <property type="match status" value="1"/>
</dbReference>
<dbReference type="Pfam" id="PF16220">
    <property type="entry name" value="DUF4880"/>
    <property type="match status" value="1"/>
</dbReference>
<dbReference type="EMBL" id="CP065668">
    <property type="protein sequence ID" value="QPS10932.1"/>
    <property type="molecule type" value="Genomic_DNA"/>
</dbReference>
<dbReference type="RefSeq" id="WP_197957218.1">
    <property type="nucleotide sequence ID" value="NZ_CP065668.1"/>
</dbReference>
<protein>
    <submittedName>
        <fullName evidence="3">FecR domain-containing protein</fullName>
    </submittedName>
</protein>
<evidence type="ECO:0000259" key="1">
    <source>
        <dbReference type="Pfam" id="PF04773"/>
    </source>
</evidence>
<evidence type="ECO:0000313" key="4">
    <source>
        <dbReference type="Proteomes" id="UP000594778"/>
    </source>
</evidence>
<dbReference type="GO" id="GO:0016989">
    <property type="term" value="F:sigma factor antagonist activity"/>
    <property type="evidence" value="ECO:0007669"/>
    <property type="project" value="TreeGrafter"/>
</dbReference>
<gene>
    <name evidence="3" type="ORF">I6G66_13470</name>
</gene>
<dbReference type="Gene3D" id="2.60.120.1440">
    <property type="match status" value="1"/>
</dbReference>
<accession>A0A7T2W1Z7</accession>
<dbReference type="Pfam" id="PF04773">
    <property type="entry name" value="FecR"/>
    <property type="match status" value="1"/>
</dbReference>
<feature type="domain" description="FecR N-terminal" evidence="2">
    <location>
        <begin position="6"/>
        <end position="47"/>
    </location>
</feature>
<dbReference type="PANTHER" id="PTHR30273:SF2">
    <property type="entry name" value="PROTEIN FECR"/>
    <property type="match status" value="1"/>
</dbReference>
<dbReference type="InterPro" id="IPR012373">
    <property type="entry name" value="Ferrdict_sens_TM"/>
</dbReference>
<name>A0A7T2W1Z7_DELAC</name>
<dbReference type="PIRSF" id="PIRSF018266">
    <property type="entry name" value="FecR"/>
    <property type="match status" value="1"/>
</dbReference>